<reference evidence="1" key="1">
    <citation type="submission" date="2020-11" db="EMBL/GenBank/DDBJ databases">
        <authorList>
            <person name="Tran Van P."/>
        </authorList>
    </citation>
    <scope>NUCLEOTIDE SEQUENCE</scope>
</reference>
<proteinExistence type="predicted"/>
<sequence length="69" mass="7579">MKIAILFLFFAIMAVSWAQDQDTDSDLEGAEQRGGMVAHSVCRATAEPQVVDSLRMGAPGWERLPQSKL</sequence>
<organism evidence="1">
    <name type="scientific">Cyprideis torosa</name>
    <dbReference type="NCBI Taxonomy" id="163714"/>
    <lineage>
        <taxon>Eukaryota</taxon>
        <taxon>Metazoa</taxon>
        <taxon>Ecdysozoa</taxon>
        <taxon>Arthropoda</taxon>
        <taxon>Crustacea</taxon>
        <taxon>Oligostraca</taxon>
        <taxon>Ostracoda</taxon>
        <taxon>Podocopa</taxon>
        <taxon>Podocopida</taxon>
        <taxon>Cytherocopina</taxon>
        <taxon>Cytheroidea</taxon>
        <taxon>Cytherideidae</taxon>
        <taxon>Cyprideis</taxon>
    </lineage>
</organism>
<accession>A0A7R8WQM6</accession>
<dbReference type="EMBL" id="OB665978">
    <property type="protein sequence ID" value="CAD7233290.1"/>
    <property type="molecule type" value="Genomic_DNA"/>
</dbReference>
<name>A0A7R8WQM6_9CRUS</name>
<evidence type="ECO:0000313" key="1">
    <source>
        <dbReference type="EMBL" id="CAD7233290.1"/>
    </source>
</evidence>
<gene>
    <name evidence="1" type="ORF">CTOB1V02_LOCUS11113</name>
</gene>
<dbReference type="AlphaFoldDB" id="A0A7R8WQM6"/>
<protein>
    <submittedName>
        <fullName evidence="1">Uncharacterized protein</fullName>
    </submittedName>
</protein>